<reference evidence="2" key="1">
    <citation type="journal article" date="2017" name="Cell">
        <title>Insights into land plant evolution garnered from the Marchantia polymorpha genome.</title>
        <authorList>
            <person name="Bowman J.L."/>
            <person name="Kohchi T."/>
            <person name="Yamato K.T."/>
            <person name="Jenkins J."/>
            <person name="Shu S."/>
            <person name="Ishizaki K."/>
            <person name="Yamaoka S."/>
            <person name="Nishihama R."/>
            <person name="Nakamura Y."/>
            <person name="Berger F."/>
            <person name="Adam C."/>
            <person name="Aki S.S."/>
            <person name="Althoff F."/>
            <person name="Araki T."/>
            <person name="Arteaga-Vazquez M.A."/>
            <person name="Balasubrmanian S."/>
            <person name="Barry K."/>
            <person name="Bauer D."/>
            <person name="Boehm C.R."/>
            <person name="Briginshaw L."/>
            <person name="Caballero-Perez J."/>
            <person name="Catarino B."/>
            <person name="Chen F."/>
            <person name="Chiyoda S."/>
            <person name="Chovatia M."/>
            <person name="Davies K.M."/>
            <person name="Delmans M."/>
            <person name="Demura T."/>
            <person name="Dierschke T."/>
            <person name="Dolan L."/>
            <person name="Dorantes-Acosta A.E."/>
            <person name="Eklund D.M."/>
            <person name="Florent S.N."/>
            <person name="Flores-Sandoval E."/>
            <person name="Fujiyama A."/>
            <person name="Fukuzawa H."/>
            <person name="Galik B."/>
            <person name="Grimanelli D."/>
            <person name="Grimwood J."/>
            <person name="Grossniklaus U."/>
            <person name="Hamada T."/>
            <person name="Haseloff J."/>
            <person name="Hetherington A.J."/>
            <person name="Higo A."/>
            <person name="Hirakawa Y."/>
            <person name="Hundley H.N."/>
            <person name="Ikeda Y."/>
            <person name="Inoue K."/>
            <person name="Inoue S.I."/>
            <person name="Ishida S."/>
            <person name="Jia Q."/>
            <person name="Kakita M."/>
            <person name="Kanazawa T."/>
            <person name="Kawai Y."/>
            <person name="Kawashima T."/>
            <person name="Kennedy M."/>
            <person name="Kinose K."/>
            <person name="Kinoshita T."/>
            <person name="Kohara Y."/>
            <person name="Koide E."/>
            <person name="Komatsu K."/>
            <person name="Kopischke S."/>
            <person name="Kubo M."/>
            <person name="Kyozuka J."/>
            <person name="Lagercrantz U."/>
            <person name="Lin S.S."/>
            <person name="Lindquist E."/>
            <person name="Lipzen A.M."/>
            <person name="Lu C.W."/>
            <person name="De Luna E."/>
            <person name="Martienssen R.A."/>
            <person name="Minamino N."/>
            <person name="Mizutani M."/>
            <person name="Mizutani M."/>
            <person name="Mochizuki N."/>
            <person name="Monte I."/>
            <person name="Mosher R."/>
            <person name="Nagasaki H."/>
            <person name="Nakagami H."/>
            <person name="Naramoto S."/>
            <person name="Nishitani K."/>
            <person name="Ohtani M."/>
            <person name="Okamoto T."/>
            <person name="Okumura M."/>
            <person name="Phillips J."/>
            <person name="Pollak B."/>
            <person name="Reinders A."/>
            <person name="Rovekamp M."/>
            <person name="Sano R."/>
            <person name="Sawa S."/>
            <person name="Schmid M.W."/>
            <person name="Shirakawa M."/>
            <person name="Solano R."/>
            <person name="Spunde A."/>
            <person name="Suetsugu N."/>
            <person name="Sugano S."/>
            <person name="Sugiyama A."/>
            <person name="Sun R."/>
            <person name="Suzuki Y."/>
            <person name="Takenaka M."/>
            <person name="Takezawa D."/>
            <person name="Tomogane H."/>
            <person name="Tsuzuki M."/>
            <person name="Ueda T."/>
            <person name="Umeda M."/>
            <person name="Ward J.M."/>
            <person name="Watanabe Y."/>
            <person name="Yazaki K."/>
            <person name="Yokoyama R."/>
            <person name="Yoshitake Y."/>
            <person name="Yotsui I."/>
            <person name="Zachgo S."/>
            <person name="Schmutz J."/>
        </authorList>
    </citation>
    <scope>NUCLEOTIDE SEQUENCE [LARGE SCALE GENOMIC DNA]</scope>
    <source>
        <strain evidence="2">Tak-1</strain>
    </source>
</reference>
<organism evidence="1 2">
    <name type="scientific">Marchantia polymorpha</name>
    <name type="common">Common liverwort</name>
    <name type="synonym">Marchantia aquatica</name>
    <dbReference type="NCBI Taxonomy" id="3197"/>
    <lineage>
        <taxon>Eukaryota</taxon>
        <taxon>Viridiplantae</taxon>
        <taxon>Streptophyta</taxon>
        <taxon>Embryophyta</taxon>
        <taxon>Marchantiophyta</taxon>
        <taxon>Marchantiopsida</taxon>
        <taxon>Marchantiidae</taxon>
        <taxon>Marchantiales</taxon>
        <taxon>Marchantiaceae</taxon>
        <taxon>Marchantia</taxon>
    </lineage>
</organism>
<dbReference type="Proteomes" id="UP000244005">
    <property type="component" value="Unassembled WGS sequence"/>
</dbReference>
<evidence type="ECO:0000313" key="2">
    <source>
        <dbReference type="Proteomes" id="UP000244005"/>
    </source>
</evidence>
<gene>
    <name evidence="1" type="ORF">MARPO_0059s0070</name>
</gene>
<sequence>MPYFHPHGLGNKCTDCLTCMPRLNQSTFFRSFAGDVIRFDIEMRRKCAISSQIVIIFTHSLNINTNLDFTICMTITTFCVEIALCIIYHLTVFI</sequence>
<evidence type="ECO:0000313" key="1">
    <source>
        <dbReference type="EMBL" id="PTQ37143.1"/>
    </source>
</evidence>
<dbReference type="EMBL" id="KZ772731">
    <property type="protein sequence ID" value="PTQ37143.1"/>
    <property type="molecule type" value="Genomic_DNA"/>
</dbReference>
<accession>A0A2R6WTF3</accession>
<name>A0A2R6WTF3_MARPO</name>
<keyword evidence="2" id="KW-1185">Reference proteome</keyword>
<protein>
    <submittedName>
        <fullName evidence="1">Uncharacterized protein</fullName>
    </submittedName>
</protein>
<proteinExistence type="predicted"/>
<dbReference type="AlphaFoldDB" id="A0A2R6WTF3"/>